<keyword evidence="3" id="KW-1185">Reference proteome</keyword>
<accession>A0A7W6J6L7</accession>
<dbReference type="Proteomes" id="UP000528286">
    <property type="component" value="Unassembled WGS sequence"/>
</dbReference>
<dbReference type="Pfam" id="PF10098">
    <property type="entry name" value="DUF2336"/>
    <property type="match status" value="1"/>
</dbReference>
<comment type="caution">
    <text evidence="2">The sequence shown here is derived from an EMBL/GenBank/DDBJ whole genome shotgun (WGS) entry which is preliminary data.</text>
</comment>
<name>A0A7W6J6L7_9HYPH</name>
<feature type="region of interest" description="Disordered" evidence="1">
    <location>
        <begin position="138"/>
        <end position="158"/>
    </location>
</feature>
<dbReference type="EMBL" id="JACIEZ010000005">
    <property type="protein sequence ID" value="MBB4065743.1"/>
    <property type="molecule type" value="Genomic_DNA"/>
</dbReference>
<dbReference type="AlphaFoldDB" id="A0A7W6J6L7"/>
<evidence type="ECO:0000313" key="3">
    <source>
        <dbReference type="Proteomes" id="UP000528286"/>
    </source>
</evidence>
<dbReference type="RefSeq" id="WP_343066689.1">
    <property type="nucleotide sequence ID" value="NZ_JACIEZ010000005.1"/>
</dbReference>
<gene>
    <name evidence="2" type="ORF">GGR23_002950</name>
</gene>
<proteinExistence type="predicted"/>
<reference evidence="2 3" key="1">
    <citation type="submission" date="2020-08" db="EMBL/GenBank/DDBJ databases">
        <title>Genomic Encyclopedia of Type Strains, Phase IV (KMG-IV): sequencing the most valuable type-strain genomes for metagenomic binning, comparative biology and taxonomic classification.</title>
        <authorList>
            <person name="Goeker M."/>
        </authorList>
    </citation>
    <scope>NUCLEOTIDE SEQUENCE [LARGE SCALE GENOMIC DNA]</scope>
    <source>
        <strain evidence="2 3">DSM 29853</strain>
    </source>
</reference>
<evidence type="ECO:0000256" key="1">
    <source>
        <dbReference type="SAM" id="MobiDB-lite"/>
    </source>
</evidence>
<protein>
    <submittedName>
        <fullName evidence="2">Uncharacterized protein (DUF2336 family)</fullName>
    </submittedName>
</protein>
<feature type="region of interest" description="Disordered" evidence="1">
    <location>
        <begin position="181"/>
        <end position="208"/>
    </location>
</feature>
<organism evidence="2 3">
    <name type="scientific">Gellertiella hungarica</name>
    <dbReference type="NCBI Taxonomy" id="1572859"/>
    <lineage>
        <taxon>Bacteria</taxon>
        <taxon>Pseudomonadati</taxon>
        <taxon>Pseudomonadota</taxon>
        <taxon>Alphaproteobacteria</taxon>
        <taxon>Hyphomicrobiales</taxon>
        <taxon>Rhizobiaceae</taxon>
        <taxon>Gellertiella</taxon>
    </lineage>
</organism>
<sequence length="365" mass="40661">MDDRFRELERPLAMRKKDVVLLATVTSFEALALPSKTDLKQFAELFPPLFLASTDEARRQAAAALSRCAHVPDAVALFLGRQPIEIAAVFLTCVPVISDAVLVEIASREGEPHARAIARRDHLSPAVIDALVGLRFERQQKRREPSQTAAIRPQEPTILQPSQQFGLTEDTERMQEEYRMETEETAPESAISMNPASEAAPTAEADRLAREEKLRQDIKALARHLNPPENDRQGLRHIQPVEMALFARFAKAGEIGLFTTALSYALSSTRWLAERILLDMSGLQLATTLVSLGMPDEEAAEVLTGIYPHLAVREGHGTKAEILLESLDQRDCDLRVDSWLRADTYSFPAAGSGKAEDAKFRRFRR</sequence>
<dbReference type="InterPro" id="IPR019285">
    <property type="entry name" value="DUF2336"/>
</dbReference>
<evidence type="ECO:0000313" key="2">
    <source>
        <dbReference type="EMBL" id="MBB4065743.1"/>
    </source>
</evidence>